<dbReference type="CDD" id="cd02979">
    <property type="entry name" value="PHOX_C"/>
    <property type="match status" value="1"/>
</dbReference>
<dbReference type="Gene3D" id="3.30.9.10">
    <property type="entry name" value="D-Amino Acid Oxidase, subunit A, domain 2"/>
    <property type="match status" value="1"/>
</dbReference>
<dbReference type="Pfam" id="PF01494">
    <property type="entry name" value="FAD_binding_3"/>
    <property type="match status" value="1"/>
</dbReference>
<organism evidence="7 8">
    <name type="scientific">Phomopsis amygdali</name>
    <name type="common">Fusicoccum amygdali</name>
    <dbReference type="NCBI Taxonomy" id="1214568"/>
    <lineage>
        <taxon>Eukaryota</taxon>
        <taxon>Fungi</taxon>
        <taxon>Dikarya</taxon>
        <taxon>Ascomycota</taxon>
        <taxon>Pezizomycotina</taxon>
        <taxon>Sordariomycetes</taxon>
        <taxon>Sordariomycetidae</taxon>
        <taxon>Diaporthales</taxon>
        <taxon>Diaporthaceae</taxon>
        <taxon>Diaporthe</taxon>
    </lineage>
</organism>
<dbReference type="InterPro" id="IPR038220">
    <property type="entry name" value="PHOX_C_sf"/>
</dbReference>
<name>A0AAD9SJ06_PHOAM</name>
<evidence type="ECO:0000256" key="2">
    <source>
        <dbReference type="ARBA" id="ARBA00022630"/>
    </source>
</evidence>
<dbReference type="EMBL" id="JAUJFL010000002">
    <property type="protein sequence ID" value="KAK2609576.1"/>
    <property type="molecule type" value="Genomic_DNA"/>
</dbReference>
<dbReference type="SUPFAM" id="SSF54373">
    <property type="entry name" value="FAD-linked reductases, C-terminal domain"/>
    <property type="match status" value="1"/>
</dbReference>
<dbReference type="InterPro" id="IPR050641">
    <property type="entry name" value="RIFMO-like"/>
</dbReference>
<protein>
    <submittedName>
        <fullName evidence="7">Uncharacterized protein</fullName>
    </submittedName>
</protein>
<dbReference type="InterPro" id="IPR036249">
    <property type="entry name" value="Thioredoxin-like_sf"/>
</dbReference>
<feature type="domain" description="FAD-binding" evidence="5">
    <location>
        <begin position="10"/>
        <end position="370"/>
    </location>
</feature>
<keyword evidence="3" id="KW-0274">FAD</keyword>
<dbReference type="PANTHER" id="PTHR43004">
    <property type="entry name" value="TRK SYSTEM POTASSIUM UPTAKE PROTEIN"/>
    <property type="match status" value="1"/>
</dbReference>
<reference evidence="7" key="1">
    <citation type="submission" date="2023-06" db="EMBL/GenBank/DDBJ databases">
        <authorList>
            <person name="Noh H."/>
        </authorList>
    </citation>
    <scope>NUCLEOTIDE SEQUENCE</scope>
    <source>
        <strain evidence="7">DUCC20226</strain>
    </source>
</reference>
<dbReference type="NCBIfam" id="NF006144">
    <property type="entry name" value="PRK08294.1"/>
    <property type="match status" value="1"/>
</dbReference>
<dbReference type="GO" id="GO:0016709">
    <property type="term" value="F:oxidoreductase activity, acting on paired donors, with incorporation or reduction of molecular oxygen, NAD(P)H as one donor, and incorporation of one atom of oxygen"/>
    <property type="evidence" value="ECO:0007669"/>
    <property type="project" value="UniProtKB-ARBA"/>
</dbReference>
<comment type="similarity">
    <text evidence="1">Belongs to the PheA/TfdB FAD monooxygenase family.</text>
</comment>
<evidence type="ECO:0000259" key="6">
    <source>
        <dbReference type="Pfam" id="PF07976"/>
    </source>
</evidence>
<keyword evidence="2" id="KW-0285">Flavoprotein</keyword>
<gene>
    <name evidence="7" type="ORF">N8I77_003072</name>
</gene>
<keyword evidence="4" id="KW-0560">Oxidoreductase</keyword>
<dbReference type="AlphaFoldDB" id="A0AAD9SJ06"/>
<evidence type="ECO:0000256" key="3">
    <source>
        <dbReference type="ARBA" id="ARBA00022827"/>
    </source>
</evidence>
<dbReference type="PRINTS" id="PR00420">
    <property type="entry name" value="RNGMNOXGNASE"/>
</dbReference>
<comment type="caution">
    <text evidence="7">The sequence shown here is derived from an EMBL/GenBank/DDBJ whole genome shotgun (WGS) entry which is preliminary data.</text>
</comment>
<dbReference type="PANTHER" id="PTHR43004:SF10">
    <property type="entry name" value="2-MONOOXYGENASE, PUTATIVE (AFU_ORTHOLOGUE AFUA_6G11480)-RELATED"/>
    <property type="match status" value="1"/>
</dbReference>
<evidence type="ECO:0000256" key="4">
    <source>
        <dbReference type="ARBA" id="ARBA00023002"/>
    </source>
</evidence>
<evidence type="ECO:0000259" key="5">
    <source>
        <dbReference type="Pfam" id="PF01494"/>
    </source>
</evidence>
<dbReference type="SUPFAM" id="SSF52833">
    <property type="entry name" value="Thioredoxin-like"/>
    <property type="match status" value="1"/>
</dbReference>
<dbReference type="InterPro" id="IPR036188">
    <property type="entry name" value="FAD/NAD-bd_sf"/>
</dbReference>
<sequence length="607" mass="68114">MSDSSHIQHTDVLICGSGSAGLTAALWLAKYGVAFRVLERRNGPLVKGQADGVQCRTVEIFESFGLSDQLLRESYHVLELAFWAPDEETALSDGEKGGIKWSHYAPDTEPGLSHQPHVILNQARINEMITKEMLRCGGAEIDYGYDVKTVHVDKETSKDPDSHPVTVTALKDGVEQIFRAKYALGCDGAHSAVRRALGFKMLGDSTDAIWGVMDLYPRTTFPDIRKKAVIQSMSGNLIIIPREGDSLVRFYIELPPDTVASRVTLEDLQQRVKLIFRPYEMAFAETTWWSAYQIGQRLADSFHEQYRVFLTGDACHTHSPKAGQGMNVSLQDGYNIGWKLGSYLTGQAHQELIKTYVSERQQTAAELIEFDRMWSKIFKSGVNGAGADYVREQFVKVGRYTAGQAYKYSKSIITWPTERTEKTNGVPVDQQKSELVVGMRFPSAQVVRYSDAKVQQLLSVLRSDRRWRVVVFAGDIQQEETRNRLDEVASSLESTVSAFTSRDRDADSVIECLLVLETRRTGIESHHIPKVFKPFTGKHMIQSLHKVFVDDESYNSGHGRAFDTIGVDHESITIVVVRPDQYVSTIVQDHEVGTLQAFFEGFLIARA</sequence>
<dbReference type="Pfam" id="PF07976">
    <property type="entry name" value="Phe_hydrox_dim"/>
    <property type="match status" value="1"/>
</dbReference>
<evidence type="ECO:0000256" key="1">
    <source>
        <dbReference type="ARBA" id="ARBA00007801"/>
    </source>
</evidence>
<dbReference type="Proteomes" id="UP001265746">
    <property type="component" value="Unassembled WGS sequence"/>
</dbReference>
<keyword evidence="8" id="KW-1185">Reference proteome</keyword>
<evidence type="ECO:0000313" key="7">
    <source>
        <dbReference type="EMBL" id="KAK2609576.1"/>
    </source>
</evidence>
<dbReference type="Gene3D" id="3.50.50.60">
    <property type="entry name" value="FAD/NAD(P)-binding domain"/>
    <property type="match status" value="1"/>
</dbReference>
<dbReference type="Gene3D" id="3.40.30.20">
    <property type="match status" value="1"/>
</dbReference>
<evidence type="ECO:0000313" key="8">
    <source>
        <dbReference type="Proteomes" id="UP001265746"/>
    </source>
</evidence>
<feature type="domain" description="Phenol hydroxylase-like C-terminal dimerisation" evidence="6">
    <location>
        <begin position="407"/>
        <end position="605"/>
    </location>
</feature>
<dbReference type="GO" id="GO:0071949">
    <property type="term" value="F:FAD binding"/>
    <property type="evidence" value="ECO:0007669"/>
    <property type="project" value="InterPro"/>
</dbReference>
<accession>A0AAD9SJ06</accession>
<dbReference type="SUPFAM" id="SSF51905">
    <property type="entry name" value="FAD/NAD(P)-binding domain"/>
    <property type="match status" value="1"/>
</dbReference>
<dbReference type="InterPro" id="IPR012941">
    <property type="entry name" value="Phe_hydrox_C_dim_dom"/>
</dbReference>
<proteinExistence type="inferred from homology"/>
<dbReference type="InterPro" id="IPR002938">
    <property type="entry name" value="FAD-bd"/>
</dbReference>